<accession>A0A0C9VA12</accession>
<dbReference type="SUPFAM" id="SSF57850">
    <property type="entry name" value="RING/U-box"/>
    <property type="match status" value="1"/>
</dbReference>
<dbReference type="InterPro" id="IPR043145">
    <property type="entry name" value="Znf_ZZ_sf"/>
</dbReference>
<dbReference type="HOGENOM" id="CLU_004050_1_0_1"/>
<feature type="compositionally biased region" description="Polar residues" evidence="5">
    <location>
        <begin position="927"/>
        <end position="937"/>
    </location>
</feature>
<keyword evidence="3" id="KW-0862">Zinc</keyword>
<reference evidence="6 7" key="1">
    <citation type="submission" date="2014-04" db="EMBL/GenBank/DDBJ databases">
        <title>Evolutionary Origins and Diversification of the Mycorrhizal Mutualists.</title>
        <authorList>
            <consortium name="DOE Joint Genome Institute"/>
            <consortium name="Mycorrhizal Genomics Consortium"/>
            <person name="Kohler A."/>
            <person name="Kuo A."/>
            <person name="Nagy L.G."/>
            <person name="Floudas D."/>
            <person name="Copeland A."/>
            <person name="Barry K.W."/>
            <person name="Cichocki N."/>
            <person name="Veneault-Fourrey C."/>
            <person name="LaButti K."/>
            <person name="Lindquist E.A."/>
            <person name="Lipzen A."/>
            <person name="Lundell T."/>
            <person name="Morin E."/>
            <person name="Murat C."/>
            <person name="Riley R."/>
            <person name="Ohm R."/>
            <person name="Sun H."/>
            <person name="Tunlid A."/>
            <person name="Henrissat B."/>
            <person name="Grigoriev I.V."/>
            <person name="Hibbett D.S."/>
            <person name="Martin F."/>
        </authorList>
    </citation>
    <scope>NUCLEOTIDE SEQUENCE [LARGE SCALE GENOMIC DNA]</scope>
    <source>
        <strain evidence="6 7">MD-312</strain>
    </source>
</reference>
<organism evidence="6 7">
    <name type="scientific">Hydnomerulius pinastri MD-312</name>
    <dbReference type="NCBI Taxonomy" id="994086"/>
    <lineage>
        <taxon>Eukaryota</taxon>
        <taxon>Fungi</taxon>
        <taxon>Dikarya</taxon>
        <taxon>Basidiomycota</taxon>
        <taxon>Agaricomycotina</taxon>
        <taxon>Agaricomycetes</taxon>
        <taxon>Agaricomycetidae</taxon>
        <taxon>Boletales</taxon>
        <taxon>Boletales incertae sedis</taxon>
        <taxon>Leucogyrophana</taxon>
    </lineage>
</organism>
<feature type="region of interest" description="Disordered" evidence="5">
    <location>
        <begin position="1172"/>
        <end position="1259"/>
    </location>
</feature>
<evidence type="ECO:0000256" key="1">
    <source>
        <dbReference type="ARBA" id="ARBA00022723"/>
    </source>
</evidence>
<dbReference type="Gene3D" id="3.30.60.90">
    <property type="match status" value="1"/>
</dbReference>
<keyword evidence="2" id="KW-0863">Zinc-finger</keyword>
<evidence type="ECO:0000256" key="5">
    <source>
        <dbReference type="SAM" id="MobiDB-lite"/>
    </source>
</evidence>
<keyword evidence="4" id="KW-0175">Coiled coil</keyword>
<keyword evidence="1" id="KW-0479">Metal-binding</keyword>
<feature type="coiled-coil region" evidence="4">
    <location>
        <begin position="1336"/>
        <end position="1363"/>
    </location>
</feature>
<evidence type="ECO:0000256" key="4">
    <source>
        <dbReference type="SAM" id="Coils"/>
    </source>
</evidence>
<evidence type="ECO:0008006" key="8">
    <source>
        <dbReference type="Google" id="ProtNLM"/>
    </source>
</evidence>
<evidence type="ECO:0000313" key="7">
    <source>
        <dbReference type="Proteomes" id="UP000053820"/>
    </source>
</evidence>
<evidence type="ECO:0000256" key="2">
    <source>
        <dbReference type="ARBA" id="ARBA00022771"/>
    </source>
</evidence>
<feature type="region of interest" description="Disordered" evidence="5">
    <location>
        <begin position="909"/>
        <end position="954"/>
    </location>
</feature>
<dbReference type="OrthoDB" id="2122982at2759"/>
<sequence>MPNCDSEANFQAVLESTYLKVLAPDQPQNSDTEGRINSLEDRVLDSPYYNGASTFYNNNTAAIKDSAGKVKDALESTATVKAVEDGIRTFAESSKVLMKMLDEVAKVHPFIGVAVLAFKAVVTLELKRRDNDKKVIALKVEMKDMISILLQLRYVRDSKQLFPDGTTLEGRMQQLMKDVADDITNCGNICDAYTKKSLVAKVFKGPIWENRLADFADTFAHRRQEIELALSIHTTLGVDYANHALTDLRDGLRAVHNKLDLLLFYKKLETPGAREIIKFTETKGGQGACAENDDLLQQVILLGRNARVNAKDTKDVQPLSVVPGGANKNTGKGSIVGPHVLAAVRNELLEDIDKTLTNNMELFDRKLKVQQKQLIEQLDSVVHREGDRIITAVVSGSHDRLLDPDLHKLWKEMGWKGSVKARHFILALHDYFMDKFSDSGEDQFIATPMSVPSPLPPDEYIEPGTMLDLALSTQQSGTKTDDRWALAYINIARVQPILEAFDDDGSGFVSIKEANAFTSLRPKGWSLPHWLAYWAAGWHSITWEYSLRIKRVIQTMYDHLPSVHPSNRSMVDLYLDAVPFQQVEYLCTSVAACEDVIYHDTLLDEKIRPYMQEEQARIEANLESVGWNIDATNTLALVVGPGRIERYIFPLLYVLLKHHLKIIKLACKGIFAENDLSEAGWSVARVINAANERIANLEAHFKQKGLDIETQFGSIAFGMFRFLHTLSLDEFGEDRDSSYDSDSENVEDDSISPSILKHGYTDRMVDYSKYETPHSGDDDSAIRILTSSTGLPEVGGIWSGIREEAANAEIVNGYANYVGPGTFFCMNLSTVTDEENGSLKGDGFEGSCPFTVEGKLKKAGDGAPMEISFTRKPNEGWEGGDAQEIFFQGHLDPETAIISGEWSLSPFVTQSSLDESSSTPPSPFHSRPTSPSQSQTRDSLEESSCDQPRITPEDVPTLLGTFRLIPCPPYAQRYRYTSQDFQWNPARARWQFAGAAVLHQIKRSRWSWEYFKLRADDRKRFIRLWTRKELARLWAGMETSLGDNSEGEEEREKEIERLLAWTSQADLTYWKSLANEEVRNFPVHSNVYCDSCGITMLGTRITCLSCNAENFRQEIDLCVNCFGTEIVTDKFAHEEGHPSVKLRKVVHNKGNGSFIRFARKASERASDILRLVGEASGGDENGDNPVDDRGEETEGSESEPSGNRDEDPVVAEDATTPVESEGDLGGSSKAENDSLDGGDNTDNSNSDSNSSNSSQTGDGTADFFPRPRCVGCDNEIQAPCWYCVTCDTDAFVCDDCDSNDKSTFSSPHELSHPIVRCHGPPNVKSEPLRPAYEDRMVEMDTKIAALNERLAGLEKKLEGSQNGLTEKLAGIEALLGKVLSRLAA</sequence>
<name>A0A0C9VA12_9AGAM</name>
<feature type="compositionally biased region" description="Low complexity" evidence="5">
    <location>
        <begin position="1235"/>
        <end position="1259"/>
    </location>
</feature>
<keyword evidence="7" id="KW-1185">Reference proteome</keyword>
<protein>
    <recommendedName>
        <fullName evidence="8">ZZ-type domain-containing protein</fullName>
    </recommendedName>
</protein>
<dbReference type="EMBL" id="KN839854">
    <property type="protein sequence ID" value="KIJ62524.1"/>
    <property type="molecule type" value="Genomic_DNA"/>
</dbReference>
<proteinExistence type="predicted"/>
<dbReference type="GO" id="GO:0008270">
    <property type="term" value="F:zinc ion binding"/>
    <property type="evidence" value="ECO:0007669"/>
    <property type="project" value="UniProtKB-KW"/>
</dbReference>
<gene>
    <name evidence="6" type="ORF">HYDPIDRAFT_30132</name>
</gene>
<evidence type="ECO:0000256" key="3">
    <source>
        <dbReference type="ARBA" id="ARBA00022833"/>
    </source>
</evidence>
<evidence type="ECO:0000313" key="6">
    <source>
        <dbReference type="EMBL" id="KIJ62524.1"/>
    </source>
</evidence>
<dbReference type="Proteomes" id="UP000053820">
    <property type="component" value="Unassembled WGS sequence"/>
</dbReference>